<proteinExistence type="predicted"/>
<dbReference type="Gene3D" id="3.30.1460.30">
    <property type="entry name" value="YgaC/TfoX-N like chaperone"/>
    <property type="match status" value="1"/>
</dbReference>
<sequence>MQMPKHTDEAKAHFRTLVPDAPDVEVRPMFGSVGAFVGGNMFAGLFAESLGVKLDEEGLVELRALPGSGPFGPAERPMNGWLSLPADMSDADAADWFERARAHIATLPPKVRKGRTPKT</sequence>
<evidence type="ECO:0000313" key="3">
    <source>
        <dbReference type="Proteomes" id="UP000321793"/>
    </source>
</evidence>
<dbReference type="RefSeq" id="WP_147062825.1">
    <property type="nucleotide sequence ID" value="NZ_BAABDN010000001.1"/>
</dbReference>
<dbReference type="EMBL" id="BKBA01000003">
    <property type="protein sequence ID" value="GEQ13037.1"/>
    <property type="molecule type" value="Genomic_DNA"/>
</dbReference>
<dbReference type="OrthoDB" id="3786860at2"/>
<feature type="domain" description="TfoX N-terminal" evidence="1">
    <location>
        <begin position="20"/>
        <end position="101"/>
    </location>
</feature>
<comment type="caution">
    <text evidence="2">The sequence shown here is derived from an EMBL/GenBank/DDBJ whole genome shotgun (WGS) entry which is preliminary data.</text>
</comment>
<evidence type="ECO:0000313" key="2">
    <source>
        <dbReference type="EMBL" id="GEQ13037.1"/>
    </source>
</evidence>
<dbReference type="Proteomes" id="UP000321793">
    <property type="component" value="Unassembled WGS sequence"/>
</dbReference>
<reference evidence="2 3" key="1">
    <citation type="submission" date="2019-07" db="EMBL/GenBank/DDBJ databases">
        <title>Whole genome shotgun sequence of Knoellia locipacati NBRC 109775.</title>
        <authorList>
            <person name="Hosoyama A."/>
            <person name="Uohara A."/>
            <person name="Ohji S."/>
            <person name="Ichikawa N."/>
        </authorList>
    </citation>
    <scope>NUCLEOTIDE SEQUENCE [LARGE SCALE GENOMIC DNA]</scope>
    <source>
        <strain evidence="2 3">NBRC 109775</strain>
    </source>
</reference>
<dbReference type="SUPFAM" id="SSF159894">
    <property type="entry name" value="YgaC/TfoX-N like"/>
    <property type="match status" value="1"/>
</dbReference>
<protein>
    <recommendedName>
        <fullName evidence="1">TfoX N-terminal domain-containing protein</fullName>
    </recommendedName>
</protein>
<gene>
    <name evidence="2" type="ORF">KLO01_10840</name>
</gene>
<dbReference type="InterPro" id="IPR007076">
    <property type="entry name" value="TfoX_N"/>
</dbReference>
<dbReference type="Pfam" id="PF04993">
    <property type="entry name" value="TfoX_N"/>
    <property type="match status" value="1"/>
</dbReference>
<organism evidence="2 3">
    <name type="scientific">Knoellia locipacati</name>
    <dbReference type="NCBI Taxonomy" id="882824"/>
    <lineage>
        <taxon>Bacteria</taxon>
        <taxon>Bacillati</taxon>
        <taxon>Actinomycetota</taxon>
        <taxon>Actinomycetes</taxon>
        <taxon>Micrococcales</taxon>
        <taxon>Intrasporangiaceae</taxon>
        <taxon>Knoellia</taxon>
    </lineage>
</organism>
<name>A0A512SYJ6_9MICO</name>
<keyword evidence="3" id="KW-1185">Reference proteome</keyword>
<dbReference type="AlphaFoldDB" id="A0A512SYJ6"/>
<accession>A0A512SYJ6</accession>
<evidence type="ECO:0000259" key="1">
    <source>
        <dbReference type="Pfam" id="PF04993"/>
    </source>
</evidence>